<evidence type="ECO:0000313" key="1">
    <source>
        <dbReference type="EMBL" id="VDI48624.1"/>
    </source>
</evidence>
<keyword evidence="2" id="KW-1185">Reference proteome</keyword>
<evidence type="ECO:0000313" key="2">
    <source>
        <dbReference type="Proteomes" id="UP000596742"/>
    </source>
</evidence>
<gene>
    <name evidence="1" type="ORF">MGAL_10B028325</name>
</gene>
<dbReference type="Proteomes" id="UP000596742">
    <property type="component" value="Unassembled WGS sequence"/>
</dbReference>
<organism evidence="1 2">
    <name type="scientific">Mytilus galloprovincialis</name>
    <name type="common">Mediterranean mussel</name>
    <dbReference type="NCBI Taxonomy" id="29158"/>
    <lineage>
        <taxon>Eukaryota</taxon>
        <taxon>Metazoa</taxon>
        <taxon>Spiralia</taxon>
        <taxon>Lophotrochozoa</taxon>
        <taxon>Mollusca</taxon>
        <taxon>Bivalvia</taxon>
        <taxon>Autobranchia</taxon>
        <taxon>Pteriomorphia</taxon>
        <taxon>Mytilida</taxon>
        <taxon>Mytiloidea</taxon>
        <taxon>Mytilidae</taxon>
        <taxon>Mytilinae</taxon>
        <taxon>Mytilus</taxon>
    </lineage>
</organism>
<dbReference type="EMBL" id="UYJE01006748">
    <property type="protein sequence ID" value="VDI48624.1"/>
    <property type="molecule type" value="Genomic_DNA"/>
</dbReference>
<dbReference type="OrthoDB" id="6171556at2759"/>
<dbReference type="AlphaFoldDB" id="A0A8B6FE59"/>
<comment type="caution">
    <text evidence="1">The sequence shown here is derived from an EMBL/GenBank/DDBJ whole genome shotgun (WGS) entry which is preliminary data.</text>
</comment>
<name>A0A8B6FE59_MYTGA</name>
<accession>A0A8B6FE59</accession>
<protein>
    <submittedName>
        <fullName evidence="1">Uncharacterized protein</fullName>
    </submittedName>
</protein>
<proteinExistence type="predicted"/>
<reference evidence="1" key="1">
    <citation type="submission" date="2018-11" db="EMBL/GenBank/DDBJ databases">
        <authorList>
            <person name="Alioto T."/>
            <person name="Alioto T."/>
        </authorList>
    </citation>
    <scope>NUCLEOTIDE SEQUENCE</scope>
</reference>
<sequence>MDLLMTTVTILWRWTISLRDEEMIDAIKRRTREIYRLKTRKASETPQRLVQQDVDETGLGVINNIGKFVTNNINRGLLISALLKENFNDNKMIAFCDNSNLSYKKEPLNKFLDTRDCVQLNESRIRVFASNLRDCIDNILDLLSRHSCNYGNRHPYDGQRD</sequence>